<dbReference type="EMBL" id="CADCUV010000170">
    <property type="protein sequence ID" value="CAA9434366.1"/>
    <property type="molecule type" value="Genomic_DNA"/>
</dbReference>
<protein>
    <submittedName>
        <fullName evidence="2">Uncharacterized protein</fullName>
    </submittedName>
</protein>
<sequence>VGSPRYGTERNIADQLRGCHQPGHQPSHLHPPRCRGRLDKG</sequence>
<organism evidence="2">
    <name type="scientific">uncultured Rubrobacteraceae bacterium</name>
    <dbReference type="NCBI Taxonomy" id="349277"/>
    <lineage>
        <taxon>Bacteria</taxon>
        <taxon>Bacillati</taxon>
        <taxon>Actinomycetota</taxon>
        <taxon>Rubrobacteria</taxon>
        <taxon>Rubrobacterales</taxon>
        <taxon>Rubrobacteraceae</taxon>
        <taxon>environmental samples</taxon>
    </lineage>
</organism>
<feature type="region of interest" description="Disordered" evidence="1">
    <location>
        <begin position="17"/>
        <end position="41"/>
    </location>
</feature>
<dbReference type="AlphaFoldDB" id="A0A6J4Q810"/>
<proteinExistence type="predicted"/>
<feature type="non-terminal residue" evidence="2">
    <location>
        <position position="41"/>
    </location>
</feature>
<evidence type="ECO:0000256" key="1">
    <source>
        <dbReference type="SAM" id="MobiDB-lite"/>
    </source>
</evidence>
<accession>A0A6J4Q810</accession>
<evidence type="ECO:0000313" key="2">
    <source>
        <dbReference type="EMBL" id="CAA9434366.1"/>
    </source>
</evidence>
<reference evidence="2" key="1">
    <citation type="submission" date="2020-02" db="EMBL/GenBank/DDBJ databases">
        <authorList>
            <person name="Meier V. D."/>
        </authorList>
    </citation>
    <scope>NUCLEOTIDE SEQUENCE</scope>
    <source>
        <strain evidence="2">AVDCRST_MAG22</strain>
    </source>
</reference>
<feature type="non-terminal residue" evidence="2">
    <location>
        <position position="1"/>
    </location>
</feature>
<name>A0A6J4Q810_9ACTN</name>
<gene>
    <name evidence="2" type="ORF">AVDCRST_MAG22-3530</name>
</gene>